<evidence type="ECO:0000313" key="2">
    <source>
        <dbReference type="EMBL" id="KAI5061482.1"/>
    </source>
</evidence>
<dbReference type="EMBL" id="JABFUD020000023">
    <property type="protein sequence ID" value="KAI5061482.1"/>
    <property type="molecule type" value="Genomic_DNA"/>
</dbReference>
<dbReference type="PANTHER" id="PTHR34281:SF2">
    <property type="entry name" value="PROTEIN EARLY FLOWERING 3"/>
    <property type="match status" value="1"/>
</dbReference>
<name>A0A9D4U5N9_ADICA</name>
<dbReference type="PANTHER" id="PTHR34281">
    <property type="entry name" value="PROTEIN EARLY FLOWERING 3"/>
    <property type="match status" value="1"/>
</dbReference>
<evidence type="ECO:0000256" key="1">
    <source>
        <dbReference type="SAM" id="MobiDB-lite"/>
    </source>
</evidence>
<dbReference type="InterPro" id="IPR039319">
    <property type="entry name" value="ELF3-like"/>
</dbReference>
<keyword evidence="3" id="KW-1185">Reference proteome</keyword>
<reference evidence="2" key="1">
    <citation type="submission" date="2021-01" db="EMBL/GenBank/DDBJ databases">
        <title>Adiantum capillus-veneris genome.</title>
        <authorList>
            <person name="Fang Y."/>
            <person name="Liao Q."/>
        </authorList>
    </citation>
    <scope>NUCLEOTIDE SEQUENCE</scope>
    <source>
        <strain evidence="2">H3</strain>
        <tissue evidence="2">Leaf</tissue>
    </source>
</reference>
<feature type="region of interest" description="Disordered" evidence="1">
    <location>
        <begin position="615"/>
        <end position="655"/>
    </location>
</feature>
<comment type="caution">
    <text evidence="2">The sequence shown here is derived from an EMBL/GenBank/DDBJ whole genome shotgun (WGS) entry which is preliminary data.</text>
</comment>
<feature type="region of interest" description="Disordered" evidence="1">
    <location>
        <begin position="1"/>
        <end position="30"/>
    </location>
</feature>
<dbReference type="Proteomes" id="UP000886520">
    <property type="component" value="Chromosome 23"/>
</dbReference>
<sequence length="758" mass="81851">MTKLTHGHQRSSSGTGPLFPPLHVNDTGKASLKAPPRNKMALFEQFTVPFNCYLPPNKGAGSESASKQRGTNDFHNSYTQYSMATNLAPEAVFNSGVRGIGKSSNGSSLCSLSICSAIVNVDEQLQEPENDTYFLSERKLGMMSQKGWSPNEKVLKDNPRDGIVANGVFMSPHVDQNGQVCEQAVGSVRDSFQTCNKGSIAVGNLGSVKLDIKELSYQEIDNSNKGSASAPGGPIFYSKTTDCRPTENNTVSKASNQLKTNDKCALESVVNAFEKPAVVSQGDVASIAATSPTTHCDMMKSSPVLPLPANIKPKHVIHTIGQQLFWKARRAILRQQEVFANQVFELHKLIEVQKLLAKMPSTLIESHLISGMDLDMVVGDLDPPEVNSEKQEISNKVPAPCRCEGQQAHESRPLQRALHLQEREGQVVGVESQTKRRSHSSHWAQPMTNTPVGRAPHSSSSDGVSAWGYPMGSLNRPFLYLPGVSRIPSGASLGGPYVVGSNPLAPYTFPCYAPRPEQPAPIFCQSNQWPTPMYHNPVFTPMANDWFAMNYPNQVPLASGSEKPGPTNSVPSINMKAEASSQSVQPVVVPLSRRQQVAASSCAKLVAAKSLGSFGTASVSAPRDSLSGKPPGSGYVREHNPAPNHSGGSRVMPKGYGGESRLAIEVRGSWRDTKEGVQVPCCIREERMDMDRLLCEKNALNLFPLQPTNSSAGASEGQVLRRDEGSHGRIIKAIPRSALAASESAAGILRSLQRERQL</sequence>
<protein>
    <submittedName>
        <fullName evidence="2">Uncharacterized protein</fullName>
    </submittedName>
</protein>
<feature type="region of interest" description="Disordered" evidence="1">
    <location>
        <begin position="424"/>
        <end position="459"/>
    </location>
</feature>
<dbReference type="AlphaFoldDB" id="A0A9D4U5N9"/>
<dbReference type="OrthoDB" id="1939092at2759"/>
<feature type="compositionally biased region" description="Polar residues" evidence="1">
    <location>
        <begin position="441"/>
        <end position="459"/>
    </location>
</feature>
<organism evidence="2 3">
    <name type="scientific">Adiantum capillus-veneris</name>
    <name type="common">Maidenhair fern</name>
    <dbReference type="NCBI Taxonomy" id="13818"/>
    <lineage>
        <taxon>Eukaryota</taxon>
        <taxon>Viridiplantae</taxon>
        <taxon>Streptophyta</taxon>
        <taxon>Embryophyta</taxon>
        <taxon>Tracheophyta</taxon>
        <taxon>Polypodiopsida</taxon>
        <taxon>Polypodiidae</taxon>
        <taxon>Polypodiales</taxon>
        <taxon>Pteridineae</taxon>
        <taxon>Pteridaceae</taxon>
        <taxon>Vittarioideae</taxon>
        <taxon>Adiantum</taxon>
    </lineage>
</organism>
<gene>
    <name evidence="2" type="ORF">GOP47_0023987</name>
</gene>
<proteinExistence type="predicted"/>
<accession>A0A9D4U5N9</accession>
<evidence type="ECO:0000313" key="3">
    <source>
        <dbReference type="Proteomes" id="UP000886520"/>
    </source>
</evidence>